<accession>A0A5M8PP72</accession>
<dbReference type="CDD" id="cd18787">
    <property type="entry name" value="SF2_C_DEAD"/>
    <property type="match status" value="1"/>
</dbReference>
<comment type="catalytic activity">
    <reaction evidence="7">
        <text>ATP + H2O = ADP + phosphate + H(+)</text>
        <dbReference type="Rhea" id="RHEA:13065"/>
        <dbReference type="ChEBI" id="CHEBI:15377"/>
        <dbReference type="ChEBI" id="CHEBI:15378"/>
        <dbReference type="ChEBI" id="CHEBI:30616"/>
        <dbReference type="ChEBI" id="CHEBI:43474"/>
        <dbReference type="ChEBI" id="CHEBI:456216"/>
        <dbReference type="EC" id="3.6.4.13"/>
    </reaction>
</comment>
<dbReference type="InterPro" id="IPR011545">
    <property type="entry name" value="DEAD/DEAH_box_helicase_dom"/>
</dbReference>
<dbReference type="EC" id="3.6.4.13" evidence="7"/>
<evidence type="ECO:0000256" key="3">
    <source>
        <dbReference type="ARBA" id="ARBA00022806"/>
    </source>
</evidence>
<organism evidence="11 12">
    <name type="scientific">Lasallia pustulata</name>
    <dbReference type="NCBI Taxonomy" id="136370"/>
    <lineage>
        <taxon>Eukaryota</taxon>
        <taxon>Fungi</taxon>
        <taxon>Dikarya</taxon>
        <taxon>Ascomycota</taxon>
        <taxon>Pezizomycotina</taxon>
        <taxon>Lecanoromycetes</taxon>
        <taxon>OSLEUM clade</taxon>
        <taxon>Umbilicariomycetidae</taxon>
        <taxon>Umbilicariales</taxon>
        <taxon>Umbilicariaceae</taxon>
        <taxon>Lasallia</taxon>
    </lineage>
</organism>
<comment type="domain">
    <text evidence="7">The Q motif is unique to and characteristic of the DEAD box family of RNA helicases and controls ATP binding and hydrolysis.</text>
</comment>
<dbReference type="SUPFAM" id="SSF52540">
    <property type="entry name" value="P-loop containing nucleoside triphosphate hydrolases"/>
    <property type="match status" value="2"/>
</dbReference>
<dbReference type="PROSITE" id="PS00039">
    <property type="entry name" value="DEAD_ATP_HELICASE"/>
    <property type="match status" value="1"/>
</dbReference>
<proteinExistence type="inferred from homology"/>
<evidence type="ECO:0000259" key="9">
    <source>
        <dbReference type="PROSITE" id="PS51192"/>
    </source>
</evidence>
<dbReference type="PROSITE" id="PS51257">
    <property type="entry name" value="PROKAR_LIPOPROTEIN"/>
    <property type="match status" value="1"/>
</dbReference>
<feature type="compositionally biased region" description="Gly residues" evidence="8">
    <location>
        <begin position="652"/>
        <end position="673"/>
    </location>
</feature>
<dbReference type="GO" id="GO:0016787">
    <property type="term" value="F:hydrolase activity"/>
    <property type="evidence" value="ECO:0007669"/>
    <property type="project" value="UniProtKB-KW"/>
</dbReference>
<dbReference type="GO" id="GO:0003723">
    <property type="term" value="F:RNA binding"/>
    <property type="evidence" value="ECO:0007669"/>
    <property type="project" value="UniProtKB-UniRule"/>
</dbReference>
<dbReference type="SMART" id="SM00487">
    <property type="entry name" value="DEXDc"/>
    <property type="match status" value="1"/>
</dbReference>
<reference evidence="11 12" key="1">
    <citation type="submission" date="2019-09" db="EMBL/GenBank/DDBJ databases">
        <title>The hologenome of the rock-dwelling lichen Lasallia pustulata.</title>
        <authorList>
            <person name="Greshake Tzovaras B."/>
            <person name="Segers F."/>
            <person name="Bicker A."/>
            <person name="Dal Grande F."/>
            <person name="Otte J."/>
            <person name="Hankeln T."/>
            <person name="Schmitt I."/>
            <person name="Ebersberger I."/>
        </authorList>
    </citation>
    <scope>NUCLEOTIDE SEQUENCE [LARGE SCALE GENOMIC DNA]</scope>
    <source>
        <strain evidence="11">A1-1</strain>
    </source>
</reference>
<comment type="similarity">
    <text evidence="6">Belongs to the DEAD box helicase family.</text>
</comment>
<dbReference type="GO" id="GO:0005524">
    <property type="term" value="F:ATP binding"/>
    <property type="evidence" value="ECO:0007669"/>
    <property type="project" value="UniProtKB-UniRule"/>
</dbReference>
<evidence type="ECO:0000256" key="7">
    <source>
        <dbReference type="RuleBase" id="RU365068"/>
    </source>
</evidence>
<keyword evidence="3 6" id="KW-0347">Helicase</keyword>
<dbReference type="InterPro" id="IPR027417">
    <property type="entry name" value="P-loop_NTPase"/>
</dbReference>
<comment type="caution">
    <text evidence="11">The sequence shown here is derived from an EMBL/GenBank/DDBJ whole genome shotgun (WGS) entry which is preliminary data.</text>
</comment>
<dbReference type="PROSITE" id="PS51194">
    <property type="entry name" value="HELICASE_CTER"/>
    <property type="match status" value="1"/>
</dbReference>
<feature type="compositionally biased region" description="Basic and acidic residues" evidence="8">
    <location>
        <begin position="745"/>
        <end position="760"/>
    </location>
</feature>
<feature type="compositionally biased region" description="Low complexity" evidence="8">
    <location>
        <begin position="674"/>
        <end position="702"/>
    </location>
</feature>
<evidence type="ECO:0000256" key="6">
    <source>
        <dbReference type="RuleBase" id="RU000492"/>
    </source>
</evidence>
<dbReference type="OrthoDB" id="193716at2759"/>
<keyword evidence="4 6" id="KW-0067">ATP-binding</keyword>
<dbReference type="EMBL" id="VXIT01000009">
    <property type="protein sequence ID" value="KAA6410484.1"/>
    <property type="molecule type" value="Genomic_DNA"/>
</dbReference>
<evidence type="ECO:0000256" key="4">
    <source>
        <dbReference type="ARBA" id="ARBA00022840"/>
    </source>
</evidence>
<dbReference type="InterPro" id="IPR014001">
    <property type="entry name" value="Helicase_ATP-bd"/>
</dbReference>
<evidence type="ECO:0000256" key="1">
    <source>
        <dbReference type="ARBA" id="ARBA00022741"/>
    </source>
</evidence>
<feature type="domain" description="Helicase C-terminal" evidence="10">
    <location>
        <begin position="359"/>
        <end position="532"/>
    </location>
</feature>
<evidence type="ECO:0000256" key="2">
    <source>
        <dbReference type="ARBA" id="ARBA00022801"/>
    </source>
</evidence>
<dbReference type="SMART" id="SM00490">
    <property type="entry name" value="HELICc"/>
    <property type="match status" value="1"/>
</dbReference>
<dbReference type="InterPro" id="IPR001650">
    <property type="entry name" value="Helicase_C-like"/>
</dbReference>
<dbReference type="CDD" id="cd17964">
    <property type="entry name" value="DEADc_MSS116"/>
    <property type="match status" value="1"/>
</dbReference>
<dbReference type="GO" id="GO:0003724">
    <property type="term" value="F:RNA helicase activity"/>
    <property type="evidence" value="ECO:0007669"/>
    <property type="project" value="UniProtKB-EC"/>
</dbReference>
<protein>
    <recommendedName>
        <fullName evidence="7">ATP-dependent RNA helicase</fullName>
        <ecNumber evidence="7">3.6.4.13</ecNumber>
    </recommendedName>
</protein>
<keyword evidence="1 6" id="KW-0547">Nucleotide-binding</keyword>
<evidence type="ECO:0000259" key="10">
    <source>
        <dbReference type="PROSITE" id="PS51194"/>
    </source>
</evidence>
<feature type="region of interest" description="Disordered" evidence="8">
    <location>
        <begin position="617"/>
        <end position="771"/>
    </location>
</feature>
<dbReference type="Pfam" id="PF00271">
    <property type="entry name" value="Helicase_C"/>
    <property type="match status" value="1"/>
</dbReference>
<dbReference type="Pfam" id="PF00270">
    <property type="entry name" value="DEAD"/>
    <property type="match status" value="1"/>
</dbReference>
<dbReference type="InterPro" id="IPR000629">
    <property type="entry name" value="RNA-helicase_DEAD-box_CS"/>
</dbReference>
<dbReference type="Proteomes" id="UP000324767">
    <property type="component" value="Unassembled WGS sequence"/>
</dbReference>
<dbReference type="PROSITE" id="PS51192">
    <property type="entry name" value="HELICASE_ATP_BIND_1"/>
    <property type="match status" value="1"/>
</dbReference>
<dbReference type="PANTHER" id="PTHR24031">
    <property type="entry name" value="RNA HELICASE"/>
    <property type="match status" value="1"/>
</dbReference>
<keyword evidence="2 6" id="KW-0378">Hydrolase</keyword>
<evidence type="ECO:0000256" key="8">
    <source>
        <dbReference type="SAM" id="MobiDB-lite"/>
    </source>
</evidence>
<keyword evidence="5 7" id="KW-0694">RNA-binding</keyword>
<dbReference type="AlphaFoldDB" id="A0A5M8PP72"/>
<evidence type="ECO:0000256" key="5">
    <source>
        <dbReference type="ARBA" id="ARBA00022884"/>
    </source>
</evidence>
<gene>
    <name evidence="11" type="ORF">FRX48_05906</name>
</gene>
<dbReference type="Gene3D" id="3.40.50.300">
    <property type="entry name" value="P-loop containing nucleotide triphosphate hydrolases"/>
    <property type="match status" value="2"/>
</dbReference>
<evidence type="ECO:0000313" key="12">
    <source>
        <dbReference type="Proteomes" id="UP000324767"/>
    </source>
</evidence>
<feature type="domain" description="Helicase ATP-binding" evidence="9">
    <location>
        <begin position="139"/>
        <end position="331"/>
    </location>
</feature>
<evidence type="ECO:0000313" key="11">
    <source>
        <dbReference type="EMBL" id="KAA6410484.1"/>
    </source>
</evidence>
<sequence length="771" mass="83271">MLNTLRRGPASFARALQLCSTSSSSFSCTPSARPRQSQLRSLQRSSVITCRALHSSPQWRRYATASAEAQDEGIEGQIEADVNSQRPPSDEDVGVSASLEMVTKFQQLADLNMVSPVVVKTLTADMGLETMTQVQSLTINETLKGIDVLAQARTGTGKTLAFLIPVLQNIISVDPSLEQRRSNNRKPDGPDIRAIIISPTRELAEQIAVEAQKLVKDTNVVVNTAVGGMAKAYGLRRIHAQGCHILVATPGRLNDILSDPYSRIRAPKLSALVLDEADRLLDQGFAPEIQSIQNLLPKRSFVDRQTMLFSATVPREVMDIVADTMKPNFKFVRTVQEGEQQTHEKVPQKVVNVGRLENLMPALLELCKREIARTDGMPFKAIVYFGATTEVALGSEIFMNLRVEGGGPLAHHLLHPTKIVEIHARLSQPQRTHAAEMFRRARSAIMFSSDVTARGMDFPNVTHVIQVSLPVTRDTYIHRVGRTARGDKKGEAWLFITDMETHEYSQRLHDLPIEFDHSLKTAKVDMSQDAQLPAEVASILTQVTAAAKAVPFIKKANAYMGALGVYGWVRSKSNLISNLNARSKYLWGLETPPTIPHSTAKKLSLLRVPGVNITSGDEDADGDAWVGSNRGFDRFRGGSRTPYADRFSGRSSSGGEGGGYSGRSSSYGGGSSGGRPSPYGGSSGGRSSSYGGDRGSSSSGGRSSYGGNRGGSSYGGDRGGSGGRSSYGGDRGGSGGRSSYPKPPYEQRGRTGERAGRGGEQKGYFASADDF</sequence>
<comment type="function">
    <text evidence="7">RNA helicase.</text>
</comment>
<feature type="compositionally biased region" description="Gly residues" evidence="8">
    <location>
        <begin position="703"/>
        <end position="736"/>
    </location>
</feature>
<name>A0A5M8PP72_9LECA</name>